<dbReference type="Proteomes" id="UP001632037">
    <property type="component" value="Unassembled WGS sequence"/>
</dbReference>
<name>A0ABD3G236_9STRA</name>
<organism evidence="1 2">
    <name type="scientific">Phytophthora oleae</name>
    <dbReference type="NCBI Taxonomy" id="2107226"/>
    <lineage>
        <taxon>Eukaryota</taxon>
        <taxon>Sar</taxon>
        <taxon>Stramenopiles</taxon>
        <taxon>Oomycota</taxon>
        <taxon>Peronosporomycetes</taxon>
        <taxon>Peronosporales</taxon>
        <taxon>Peronosporaceae</taxon>
        <taxon>Phytophthora</taxon>
    </lineage>
</organism>
<reference evidence="1 2" key="1">
    <citation type="submission" date="2024-09" db="EMBL/GenBank/DDBJ databases">
        <title>Genome sequencing and assembly of Phytophthora oleae, isolate VK10A, causative agent of rot of olive drupes.</title>
        <authorList>
            <person name="Conti Taguali S."/>
            <person name="Riolo M."/>
            <person name="La Spada F."/>
            <person name="Cacciola S.O."/>
            <person name="Dionisio G."/>
        </authorList>
    </citation>
    <scope>NUCLEOTIDE SEQUENCE [LARGE SCALE GENOMIC DNA]</scope>
    <source>
        <strain evidence="1 2">VK10A</strain>
    </source>
</reference>
<gene>
    <name evidence="1" type="ORF">V7S43_001911</name>
</gene>
<sequence>MRTNFLDGEDKQLVSLAFEYESAGKRISWNDLASRMRRKRHPRELEQRLRALKRTYGKDIARFPRCLRPRAATADTQPVPPPAVRLPTPLQVSQAERAIQDIYSRVSAAEVRQEAGKTDEDAGEVLPTAVSSVIQMIGEVKCEDVFLDVGTGLEPYCRAVCAPNERPSVFRHREKT</sequence>
<comment type="caution">
    <text evidence="1">The sequence shown here is derived from an EMBL/GenBank/DDBJ whole genome shotgun (WGS) entry which is preliminary data.</text>
</comment>
<evidence type="ECO:0000313" key="2">
    <source>
        <dbReference type="Proteomes" id="UP001632037"/>
    </source>
</evidence>
<dbReference type="EMBL" id="JBIMZQ010000003">
    <property type="protein sequence ID" value="KAL3672616.1"/>
    <property type="molecule type" value="Genomic_DNA"/>
</dbReference>
<evidence type="ECO:0000313" key="1">
    <source>
        <dbReference type="EMBL" id="KAL3672616.1"/>
    </source>
</evidence>
<dbReference type="AlphaFoldDB" id="A0ABD3G236"/>
<protein>
    <recommendedName>
        <fullName evidence="3">MADF domain-containing protein</fullName>
    </recommendedName>
</protein>
<keyword evidence="2" id="KW-1185">Reference proteome</keyword>
<accession>A0ABD3G236</accession>
<proteinExistence type="predicted"/>
<evidence type="ECO:0008006" key="3">
    <source>
        <dbReference type="Google" id="ProtNLM"/>
    </source>
</evidence>